<evidence type="ECO:0000313" key="1">
    <source>
        <dbReference type="EMBL" id="GAA1803128.1"/>
    </source>
</evidence>
<protein>
    <recommendedName>
        <fullName evidence="3">Thioesterase family protein</fullName>
    </recommendedName>
</protein>
<proteinExistence type="predicted"/>
<dbReference type="RefSeq" id="WP_344086829.1">
    <property type="nucleotide sequence ID" value="NZ_BAAAPO010000043.1"/>
</dbReference>
<dbReference type="Proteomes" id="UP001499938">
    <property type="component" value="Unassembled WGS sequence"/>
</dbReference>
<organism evidence="1 2">
    <name type="scientific">Nostocoides veronense</name>
    <dbReference type="NCBI Taxonomy" id="330836"/>
    <lineage>
        <taxon>Bacteria</taxon>
        <taxon>Bacillati</taxon>
        <taxon>Actinomycetota</taxon>
        <taxon>Actinomycetes</taxon>
        <taxon>Micrococcales</taxon>
        <taxon>Intrasporangiaceae</taxon>
        <taxon>Nostocoides</taxon>
    </lineage>
</organism>
<evidence type="ECO:0008006" key="3">
    <source>
        <dbReference type="Google" id="ProtNLM"/>
    </source>
</evidence>
<accession>A0ABN2LYM6</accession>
<reference evidence="1 2" key="1">
    <citation type="journal article" date="2019" name="Int. J. Syst. Evol. Microbiol.">
        <title>The Global Catalogue of Microorganisms (GCM) 10K type strain sequencing project: providing services to taxonomists for standard genome sequencing and annotation.</title>
        <authorList>
            <consortium name="The Broad Institute Genomics Platform"/>
            <consortium name="The Broad Institute Genome Sequencing Center for Infectious Disease"/>
            <person name="Wu L."/>
            <person name="Ma J."/>
        </authorList>
    </citation>
    <scope>NUCLEOTIDE SEQUENCE [LARGE SCALE GENOMIC DNA]</scope>
    <source>
        <strain evidence="1 2">JCM 15592</strain>
    </source>
</reference>
<dbReference type="SUPFAM" id="SSF54637">
    <property type="entry name" value="Thioesterase/thiol ester dehydrase-isomerase"/>
    <property type="match status" value="1"/>
</dbReference>
<gene>
    <name evidence="1" type="ORF">GCM10009811_28480</name>
</gene>
<keyword evidence="2" id="KW-1185">Reference proteome</keyword>
<dbReference type="Gene3D" id="3.10.129.10">
    <property type="entry name" value="Hotdog Thioesterase"/>
    <property type="match status" value="1"/>
</dbReference>
<dbReference type="InterPro" id="IPR029069">
    <property type="entry name" value="HotDog_dom_sf"/>
</dbReference>
<evidence type="ECO:0000313" key="2">
    <source>
        <dbReference type="Proteomes" id="UP001499938"/>
    </source>
</evidence>
<comment type="caution">
    <text evidence="1">The sequence shown here is derived from an EMBL/GenBank/DDBJ whole genome shotgun (WGS) entry which is preliminary data.</text>
</comment>
<dbReference type="EMBL" id="BAAAPO010000043">
    <property type="protein sequence ID" value="GAA1803128.1"/>
    <property type="molecule type" value="Genomic_DNA"/>
</dbReference>
<name>A0ABN2LYM6_9MICO</name>
<sequence length="240" mass="24392">MQSATVTVPARFNGPPQSANGGWFAGALAQVVLEACDAAATSAVSVRLLAPPPLDRALQLLAGETAYDLIDGEHRIASATLAPDLAAPPSGPVSYADALAAGPGYEGLLQHPFPTCYSCGTGRTDGLALRPGPVASSSEGAYAAAWLVEEVSVPIAWAAMDCPGGWSAGIAGRPMVLGTMTAAVYGLPEVGDECVVMAWPGGGEGRRFHSSTALFGPGQELLGRADAIWIAVDPAAIRPR</sequence>